<dbReference type="AlphaFoldDB" id="A0A917AKI0"/>
<dbReference type="SUPFAM" id="SSF81606">
    <property type="entry name" value="PP2C-like"/>
    <property type="match status" value="1"/>
</dbReference>
<accession>A0A917AKI0</accession>
<dbReference type="Gene3D" id="3.60.40.10">
    <property type="entry name" value="PPM-type phosphatase domain"/>
    <property type="match status" value="1"/>
</dbReference>
<reference evidence="1" key="1">
    <citation type="journal article" date="2014" name="Int. J. Syst. Evol. Microbiol.">
        <title>Complete genome sequence of Corynebacterium casei LMG S-19264T (=DSM 44701T), isolated from a smear-ripened cheese.</title>
        <authorList>
            <consortium name="US DOE Joint Genome Institute (JGI-PGF)"/>
            <person name="Walter F."/>
            <person name="Albersmeier A."/>
            <person name="Kalinowski J."/>
            <person name="Ruckert C."/>
        </authorList>
    </citation>
    <scope>NUCLEOTIDE SEQUENCE</scope>
    <source>
        <strain evidence="1">CGMCC 1.12698</strain>
    </source>
</reference>
<proteinExistence type="predicted"/>
<organism evidence="1 2">
    <name type="scientific">Priestia taiwanensis</name>
    <dbReference type="NCBI Taxonomy" id="1347902"/>
    <lineage>
        <taxon>Bacteria</taxon>
        <taxon>Bacillati</taxon>
        <taxon>Bacillota</taxon>
        <taxon>Bacilli</taxon>
        <taxon>Bacillales</taxon>
        <taxon>Bacillaceae</taxon>
        <taxon>Priestia</taxon>
    </lineage>
</organism>
<evidence type="ECO:0000313" key="2">
    <source>
        <dbReference type="Proteomes" id="UP000605259"/>
    </source>
</evidence>
<dbReference type="Proteomes" id="UP000605259">
    <property type="component" value="Unassembled WGS sequence"/>
</dbReference>
<sequence>MMEFSWIGSKKTYVDEPDFIHINNVLIARYGGNSQAGAHKNEDGCLVWTSQEQDWEFLMVLDAHKTAQSAGLVIRMIEEHKEEIQSTLTLQVKECFTKLDSLILDLFQAPPFLEACRNVQGETACLITVRKGKYIWWFSVGDVMLHLFHPELLAFQQYGLTERNFYEWVGQVNTFELDVPCYSTGRRELRQGTTHLFLTTDGLTECPNAPFEHPYAIYNTFEGITNAEGAMKLIDVIRENGIRDSTTIISYHITIEEKATMPSDL</sequence>
<name>A0A917AKI0_9BACI</name>
<dbReference type="EMBL" id="BMFK01000001">
    <property type="protein sequence ID" value="GGE55852.1"/>
    <property type="molecule type" value="Genomic_DNA"/>
</dbReference>
<evidence type="ECO:0000313" key="1">
    <source>
        <dbReference type="EMBL" id="GGE55852.1"/>
    </source>
</evidence>
<dbReference type="RefSeq" id="WP_188386664.1">
    <property type="nucleotide sequence ID" value="NZ_BMFK01000001.1"/>
</dbReference>
<comment type="caution">
    <text evidence="1">The sequence shown here is derived from an EMBL/GenBank/DDBJ whole genome shotgun (WGS) entry which is preliminary data.</text>
</comment>
<keyword evidence="2" id="KW-1185">Reference proteome</keyword>
<protein>
    <submittedName>
        <fullName evidence="1">Protein phosphatase</fullName>
    </submittedName>
</protein>
<dbReference type="InterPro" id="IPR036457">
    <property type="entry name" value="PPM-type-like_dom_sf"/>
</dbReference>
<reference evidence="1" key="2">
    <citation type="submission" date="2020-09" db="EMBL/GenBank/DDBJ databases">
        <authorList>
            <person name="Sun Q."/>
            <person name="Zhou Y."/>
        </authorList>
    </citation>
    <scope>NUCLEOTIDE SEQUENCE</scope>
    <source>
        <strain evidence="1">CGMCC 1.12698</strain>
    </source>
</reference>
<gene>
    <name evidence="1" type="ORF">GCM10007140_02780</name>
</gene>